<dbReference type="GO" id="GO:0009736">
    <property type="term" value="P:cytokinin-activated signaling pathway"/>
    <property type="evidence" value="ECO:0007669"/>
    <property type="project" value="InterPro"/>
</dbReference>
<protein>
    <recommendedName>
        <fullName evidence="11">Two-component response regulator</fullName>
    </recommendedName>
</protein>
<keyword evidence="4" id="KW-0932">Cytokinin signaling pathway</keyword>
<dbReference type="PROSITE" id="PS51294">
    <property type="entry name" value="HTH_MYB"/>
    <property type="match status" value="1"/>
</dbReference>
<evidence type="ECO:0000256" key="12">
    <source>
        <dbReference type="PROSITE-ProRule" id="PRU00169"/>
    </source>
</evidence>
<evidence type="ECO:0000256" key="2">
    <source>
        <dbReference type="ARBA" id="ARBA00006015"/>
    </source>
</evidence>
<evidence type="ECO:0000256" key="7">
    <source>
        <dbReference type="ARBA" id="ARBA00023125"/>
    </source>
</evidence>
<organism evidence="16 17">
    <name type="scientific">Arabidopsis suecica</name>
    <name type="common">Swedish thale-cress</name>
    <name type="synonym">Cardaminopsis suecica</name>
    <dbReference type="NCBI Taxonomy" id="45249"/>
    <lineage>
        <taxon>Eukaryota</taxon>
        <taxon>Viridiplantae</taxon>
        <taxon>Streptophyta</taxon>
        <taxon>Embryophyta</taxon>
        <taxon>Tracheophyta</taxon>
        <taxon>Spermatophyta</taxon>
        <taxon>Magnoliopsida</taxon>
        <taxon>eudicotyledons</taxon>
        <taxon>Gunneridae</taxon>
        <taxon>Pentapetalae</taxon>
        <taxon>rosids</taxon>
        <taxon>malvids</taxon>
        <taxon>Brassicales</taxon>
        <taxon>Brassicaceae</taxon>
        <taxon>Camelineae</taxon>
        <taxon>Arabidopsis</taxon>
    </lineage>
</organism>
<evidence type="ECO:0000256" key="3">
    <source>
        <dbReference type="ARBA" id="ARBA00022553"/>
    </source>
</evidence>
<evidence type="ECO:0000313" key="17">
    <source>
        <dbReference type="Proteomes" id="UP000694251"/>
    </source>
</evidence>
<evidence type="ECO:0000313" key="16">
    <source>
        <dbReference type="EMBL" id="KAG7613410.1"/>
    </source>
</evidence>
<dbReference type="OrthoDB" id="60033at2759"/>
<dbReference type="Pfam" id="PF00072">
    <property type="entry name" value="Response_reg"/>
    <property type="match status" value="1"/>
</dbReference>
<gene>
    <name evidence="16" type="ORF">ISN44_As05g053290</name>
</gene>
<proteinExistence type="inferred from homology"/>
<dbReference type="InterPro" id="IPR017930">
    <property type="entry name" value="Myb_dom"/>
</dbReference>
<dbReference type="Pfam" id="PF00249">
    <property type="entry name" value="Myb_DNA-binding"/>
    <property type="match status" value="1"/>
</dbReference>
<dbReference type="PROSITE" id="PS50110">
    <property type="entry name" value="RESPONSE_REGULATORY"/>
    <property type="match status" value="1"/>
</dbReference>
<feature type="compositionally biased region" description="Acidic residues" evidence="13">
    <location>
        <begin position="204"/>
        <end position="226"/>
    </location>
</feature>
<keyword evidence="7 11" id="KW-0238">DNA-binding</keyword>
<evidence type="ECO:0000256" key="6">
    <source>
        <dbReference type="ARBA" id="ARBA00023015"/>
    </source>
</evidence>
<keyword evidence="3 12" id="KW-0597">Phosphoprotein</keyword>
<reference evidence="16 17" key="1">
    <citation type="submission" date="2020-12" db="EMBL/GenBank/DDBJ databases">
        <title>Concerted genomic and epigenomic changes stabilize Arabidopsis allopolyploids.</title>
        <authorList>
            <person name="Chen Z."/>
        </authorList>
    </citation>
    <scope>NUCLEOTIDE SEQUENCE [LARGE SCALE GENOMIC DNA]</scope>
    <source>
        <strain evidence="16">As9502</strain>
        <tissue evidence="16">Leaf</tissue>
    </source>
</reference>
<evidence type="ECO:0000256" key="9">
    <source>
        <dbReference type="ARBA" id="ARBA00023163"/>
    </source>
</evidence>
<evidence type="ECO:0000256" key="1">
    <source>
        <dbReference type="ARBA" id="ARBA00004123"/>
    </source>
</evidence>
<dbReference type="InterPro" id="IPR006447">
    <property type="entry name" value="Myb_dom_plants"/>
</dbReference>
<dbReference type="PIRSF" id="PIRSF036392">
    <property type="entry name" value="RR_ARR_type-B"/>
    <property type="match status" value="1"/>
</dbReference>
<dbReference type="GO" id="GO:0005634">
    <property type="term" value="C:nucleus"/>
    <property type="evidence" value="ECO:0007669"/>
    <property type="project" value="UniProtKB-SubCell"/>
</dbReference>
<keyword evidence="8 11" id="KW-0010">Activator</keyword>
<dbReference type="EMBL" id="JAEFBJ010000005">
    <property type="protein sequence ID" value="KAG7613410.1"/>
    <property type="molecule type" value="Genomic_DNA"/>
</dbReference>
<dbReference type="FunFam" id="1.10.10.60:FF:000007">
    <property type="entry name" value="Two-component response regulator"/>
    <property type="match status" value="1"/>
</dbReference>
<evidence type="ECO:0000256" key="8">
    <source>
        <dbReference type="ARBA" id="ARBA00023159"/>
    </source>
</evidence>
<dbReference type="Proteomes" id="UP000694251">
    <property type="component" value="Chromosome 5"/>
</dbReference>
<keyword evidence="17" id="KW-1185">Reference proteome</keyword>
<keyword evidence="9 11" id="KW-0804">Transcription</keyword>
<dbReference type="PANTHER" id="PTHR43874">
    <property type="entry name" value="TWO-COMPONENT RESPONSE REGULATOR"/>
    <property type="match status" value="1"/>
</dbReference>
<dbReference type="InterPro" id="IPR001005">
    <property type="entry name" value="SANT/Myb"/>
</dbReference>
<name>A0A8T2DSZ8_ARASU</name>
<evidence type="ECO:0000256" key="13">
    <source>
        <dbReference type="SAM" id="MobiDB-lite"/>
    </source>
</evidence>
<dbReference type="InterPro" id="IPR017053">
    <property type="entry name" value="Response_reg_B-typ_pln"/>
</dbReference>
<comment type="subcellular location">
    <subcellularLocation>
        <location evidence="1 11">Nucleus</location>
    </subcellularLocation>
</comment>
<comment type="function">
    <text evidence="11">Transcriptional activator that binds specific DNA sequence.</text>
</comment>
<comment type="caution">
    <text evidence="16">The sequence shown here is derived from an EMBL/GenBank/DDBJ whole genome shotgun (WGS) entry which is preliminary data.</text>
</comment>
<keyword evidence="5 11" id="KW-0902">Two-component regulatory system</keyword>
<dbReference type="InterPro" id="IPR045279">
    <property type="entry name" value="ARR-like"/>
</dbReference>
<dbReference type="PANTHER" id="PTHR43874:SF208">
    <property type="entry name" value="TWO-COMPONENT RESPONSE REGULATOR ARR18"/>
    <property type="match status" value="1"/>
</dbReference>
<keyword evidence="10 11" id="KW-0539">Nucleus</keyword>
<evidence type="ECO:0000256" key="10">
    <source>
        <dbReference type="ARBA" id="ARBA00023242"/>
    </source>
</evidence>
<feature type="region of interest" description="Disordered" evidence="13">
    <location>
        <begin position="182"/>
        <end position="233"/>
    </location>
</feature>
<dbReference type="CDD" id="cd17584">
    <property type="entry name" value="REC_typeB_ARR-like"/>
    <property type="match status" value="1"/>
</dbReference>
<feature type="domain" description="Response regulatory" evidence="14">
    <location>
        <begin position="57"/>
        <end position="171"/>
    </location>
</feature>
<dbReference type="GO" id="GO:0000160">
    <property type="term" value="P:phosphorelay signal transduction system"/>
    <property type="evidence" value="ECO:0007669"/>
    <property type="project" value="UniProtKB-KW"/>
</dbReference>
<dbReference type="AlphaFoldDB" id="A0A8T2DSZ8"/>
<feature type="domain" description="HTH myb-type" evidence="15">
    <location>
        <begin position="229"/>
        <end position="288"/>
    </location>
</feature>
<evidence type="ECO:0000259" key="15">
    <source>
        <dbReference type="PROSITE" id="PS51294"/>
    </source>
</evidence>
<evidence type="ECO:0000256" key="4">
    <source>
        <dbReference type="ARBA" id="ARBA00022864"/>
    </source>
</evidence>
<evidence type="ECO:0000256" key="11">
    <source>
        <dbReference type="PIRNR" id="PIRNR036392"/>
    </source>
</evidence>
<dbReference type="NCBIfam" id="TIGR01557">
    <property type="entry name" value="myb_SHAQKYF"/>
    <property type="match status" value="1"/>
</dbReference>
<accession>A0A8T2DSZ8</accession>
<dbReference type="InterPro" id="IPR001789">
    <property type="entry name" value="Sig_transdc_resp-reg_receiver"/>
</dbReference>
<keyword evidence="6 11" id="KW-0805">Transcription regulation</keyword>
<evidence type="ECO:0000259" key="14">
    <source>
        <dbReference type="PROSITE" id="PS50110"/>
    </source>
</evidence>
<evidence type="ECO:0000256" key="5">
    <source>
        <dbReference type="ARBA" id="ARBA00023012"/>
    </source>
</evidence>
<dbReference type="GO" id="GO:0003677">
    <property type="term" value="F:DNA binding"/>
    <property type="evidence" value="ECO:0007669"/>
    <property type="project" value="InterPro"/>
</dbReference>
<dbReference type="SMART" id="SM00448">
    <property type="entry name" value="REC"/>
    <property type="match status" value="1"/>
</dbReference>
<sequence length="673" mass="75154">MWSNKSQRIRMPECDQEEYGLLLVPNFREETCKRIASNMEFGSTEDGRHDKFPVGMRVLAVDDNPTCLRKLEELLLRCKYHVTKTMESRKALEMLRENSNMFDLVISDVEMPDTDGFKLLEIGLEMDLPVIMLSAHSDYDSVMKGIIHGACDYLVKPVGLKELQNIWHHVVKKNIKSYAKLLPPSESDSVPSASRKRKDKVNDSGDEDDSDREEDDGEGSEQDGDESGTRKKPRVVWSQELHQKFVSAVQQLGLDKAVPKKILDLMSIEGLTRENVASHLQKYRLYLKKIDEGQQQNMTPDAFGTRDSSYFQMAQLDGLRDFTAARQIPSSGLLSRSHLTKLQPPMYSSINLQGMNSSSFIQQGHHQNPSNSANPFGTYHSTLSPRIQNVNLFQRTSSPLETLQFPRSKSYIGDFKGIGDRAIGGSFLDTCMPFGSSSTSLPSASTNPIMLQANYTQPLHIASDGIQPCIEGTPSNSASPNISFQGLYRFPSHSWQGNLNTTRFPPSSLPLNLAFLPDQVTCAGNNLGDCTSLVSAENPGGEMQCDPQLLGGFMQNVNPLGGQKWEQQNCTMLNNPFGNIEYPLPADNMVFRDNNSTRSKGLDESLMNPIDNSQEYVGKATTMLDPEMKSGKPENDNQHDVFDDIMNEMMKQEENNGMVPVATRFGFDSFPPP</sequence>
<comment type="similarity">
    <text evidence="2">Belongs to the ARR family. Type-B subfamily.</text>
</comment>
<feature type="modified residue" description="4-aspartylphosphate" evidence="12">
    <location>
        <position position="108"/>
    </location>
</feature>